<dbReference type="OrthoDB" id="6278596at2759"/>
<dbReference type="PANTHER" id="PTHR14374">
    <property type="entry name" value="FOIE GRAS"/>
    <property type="match status" value="1"/>
</dbReference>
<evidence type="ECO:0000313" key="3">
    <source>
        <dbReference type="EMBL" id="TMW57297.1"/>
    </source>
</evidence>
<sequence length="1199" mass="136041">MESYGSELKETPYPLIAALGARELQAKVLPHVRTINEEFVPKLHFTSLPIEHRFPVKKEVREKHGTFPNQTQRDFEGYRVQGILKARWLKKHHELVPAVVLLFHEFDPRWSLKDWSTQESTMKEEMDQLKRGLSGRECRVVLLLLQQVEDGGATPANVTDERLASLRRRLETDSKAILLLRSRDLTRGSPVLTKLESSVRNYALEYYKAQSKRVKRYKKALNKTTHLPLHVRHSFKIAHYYEFRRYTTKVLQHYEAAYRAVMALPLNDAEIGFFQVKTMAELINFKLCYHLIFSSNNIKAAVDQLHRHMRVYGRAMGPVERSFEHWEWVSRQYHVFAQLLSEAVSIRGTLPSTGLDSDAYKEPYLYYSIAAKYATYRRKAAAKLGLVDPAASDVSAVPSTDMQGDFVVVPSIFLGADPVVSEATMPEPSYGAFVKYRYSMERTVPHARKTIHLLEQAMQHLSLCVADQKVPRNRLKNRLLLQLGMERLATNDLERARAELQKAKLAFGTENWWSQSTQILKQLLICTFRQGDKAAYIDFSLQLLSPILAEYLSVPERLRIQESFELAWKEPARLGEPFTGETLPGHSIPLDHSRPLFDVHAHFDRVYACVREEINLHLQVECHFAGPIQMHQLELLFSDDRYNITVRHRDGVDGIVHDASDGHWYASLVFDPVAHKSFRLSFPVREGREILRYHETHFHFSRATAEPGNSLVFVLPFDGKTVRRSPNPKPYLIEGRVPVMGKGPGSPSFARRKSMFSVAERGRSQESETGDLIEEDGSPETRSTALAILQPRAKAQLTLVTKHALLTGDYRVISFLLKAKEDTLKNPTFRVTSEPASASNAANDAVFFMEAEGTQGSLVPVPLDANFQPLERTAMREMEPHSETSFSVIVRSLRGMPLRLAVHVTYATKSGVQVSLEERYELQCQDPFRLSSGFVHDFPNGGADPNLKESHAIVGKSVNLHGNLHCEAIEPVRILSLTYEPTDDTTVTTHGVIAAGFGTFNTEDESQVLKEFDRQSFYLRLLPSQAAPFVALGRVKLQWRRLSSVVPTNQDHCNDVVTTWLEIPSVAFVDAPLTIKLETPSFGVESTLLTMELRVRNNEGVIHSVRIKPIDENGDFLIAGRTNIVEDLLPQEDHLFRIGLIPTKAGYLRLPQLEITSVTYNMPFANSNERRELFVFPRESPVWKSPAESSNDAPVPAFP</sequence>
<protein>
    <recommendedName>
        <fullName evidence="2">Trafficking protein particle complex subunit 11 domain-containing protein</fullName>
    </recommendedName>
</protein>
<dbReference type="InterPro" id="IPR021773">
    <property type="entry name" value="TPC11"/>
</dbReference>
<dbReference type="Pfam" id="PF11817">
    <property type="entry name" value="Foie-gras_1"/>
    <property type="match status" value="1"/>
</dbReference>
<proteinExistence type="predicted"/>
<dbReference type="AlphaFoldDB" id="A0A8K1C775"/>
<feature type="compositionally biased region" description="Acidic residues" evidence="1">
    <location>
        <begin position="768"/>
        <end position="778"/>
    </location>
</feature>
<keyword evidence="4" id="KW-1185">Reference proteome</keyword>
<gene>
    <name evidence="3" type="ORF">Poli38472_003222</name>
</gene>
<dbReference type="Proteomes" id="UP000794436">
    <property type="component" value="Unassembled WGS sequence"/>
</dbReference>
<dbReference type="EMBL" id="SPLM01000144">
    <property type="protein sequence ID" value="TMW57297.1"/>
    <property type="molecule type" value="Genomic_DNA"/>
</dbReference>
<reference evidence="3" key="1">
    <citation type="submission" date="2019-03" db="EMBL/GenBank/DDBJ databases">
        <title>Long read genome sequence of the mycoparasitic Pythium oligandrum ATCC 38472 isolated from sugarbeet rhizosphere.</title>
        <authorList>
            <person name="Gaulin E."/>
        </authorList>
    </citation>
    <scope>NUCLEOTIDE SEQUENCE</scope>
    <source>
        <strain evidence="3">ATCC 38472_TT</strain>
    </source>
</reference>
<organism evidence="3 4">
    <name type="scientific">Pythium oligandrum</name>
    <name type="common">Mycoparasitic fungus</name>
    <dbReference type="NCBI Taxonomy" id="41045"/>
    <lineage>
        <taxon>Eukaryota</taxon>
        <taxon>Sar</taxon>
        <taxon>Stramenopiles</taxon>
        <taxon>Oomycota</taxon>
        <taxon>Peronosporomycetes</taxon>
        <taxon>Pythiales</taxon>
        <taxon>Pythiaceae</taxon>
        <taxon>Pythium</taxon>
    </lineage>
</organism>
<name>A0A8K1C775_PYTOL</name>
<evidence type="ECO:0000313" key="4">
    <source>
        <dbReference type="Proteomes" id="UP000794436"/>
    </source>
</evidence>
<dbReference type="PANTHER" id="PTHR14374:SF0">
    <property type="entry name" value="TRAFFICKING PROTEIN PARTICLE COMPLEX SUBUNIT 11"/>
    <property type="match status" value="1"/>
</dbReference>
<evidence type="ECO:0000259" key="2">
    <source>
        <dbReference type="Pfam" id="PF11817"/>
    </source>
</evidence>
<feature type="domain" description="Trafficking protein particle complex subunit 11" evidence="2">
    <location>
        <begin position="273"/>
        <end position="545"/>
    </location>
</feature>
<comment type="caution">
    <text evidence="3">The sequence shown here is derived from an EMBL/GenBank/DDBJ whole genome shotgun (WGS) entry which is preliminary data.</text>
</comment>
<evidence type="ECO:0000256" key="1">
    <source>
        <dbReference type="SAM" id="MobiDB-lite"/>
    </source>
</evidence>
<feature type="region of interest" description="Disordered" evidence="1">
    <location>
        <begin position="761"/>
        <end position="780"/>
    </location>
</feature>
<accession>A0A8K1C775</accession>